<accession>A0AAV0JMT5</accession>
<feature type="compositionally biased region" description="Low complexity" evidence="1">
    <location>
        <begin position="1"/>
        <end position="20"/>
    </location>
</feature>
<feature type="region of interest" description="Disordered" evidence="1">
    <location>
        <begin position="1"/>
        <end position="248"/>
    </location>
</feature>
<evidence type="ECO:0000256" key="1">
    <source>
        <dbReference type="SAM" id="MobiDB-lite"/>
    </source>
</evidence>
<feature type="compositionally biased region" description="Basic and acidic residues" evidence="1">
    <location>
        <begin position="236"/>
        <end position="248"/>
    </location>
</feature>
<reference evidence="2" key="1">
    <citation type="submission" date="2022-08" db="EMBL/GenBank/DDBJ databases">
        <authorList>
            <person name="Gutierrez-Valencia J."/>
        </authorList>
    </citation>
    <scope>NUCLEOTIDE SEQUENCE</scope>
</reference>
<feature type="compositionally biased region" description="Basic and acidic residues" evidence="1">
    <location>
        <begin position="206"/>
        <end position="215"/>
    </location>
</feature>
<sequence length="248" mass="27878">MTGAAAGRSSSTRSLSCSASPTRTWSPCWASALKKGTAPPPGVREQEPVRPDAHRRRPIRRRDPELVKPGQHRAGHRPGPGLPPLPSRPAHHPPRRQVLQRPPHRQRPRQARRLRPLQARLRHAAARPPPPPQHPDQGLRRLRGRQLPQHGPRLPQERRLQLRRPPPRAHHRPQGRPGLLHAPRVDRRRPRRPQRRRRRGGAPEAARPEPERERGLGAGSGHGPRGEPGAAGELRGQARDVPRGRHDS</sequence>
<feature type="compositionally biased region" description="Basic residues" evidence="1">
    <location>
        <begin position="161"/>
        <end position="174"/>
    </location>
</feature>
<dbReference type="Proteomes" id="UP001154282">
    <property type="component" value="Unassembled WGS sequence"/>
</dbReference>
<protein>
    <submittedName>
        <fullName evidence="2">Uncharacterized protein</fullName>
    </submittedName>
</protein>
<evidence type="ECO:0000313" key="2">
    <source>
        <dbReference type="EMBL" id="CAI0410188.1"/>
    </source>
</evidence>
<dbReference type="EMBL" id="CAMGYJ010000005">
    <property type="protein sequence ID" value="CAI0410188.1"/>
    <property type="molecule type" value="Genomic_DNA"/>
</dbReference>
<feature type="compositionally biased region" description="Basic residues" evidence="1">
    <location>
        <begin position="102"/>
        <end position="125"/>
    </location>
</feature>
<dbReference type="AlphaFoldDB" id="A0AAV0JMT5"/>
<keyword evidence="3" id="KW-1185">Reference proteome</keyword>
<organism evidence="2 3">
    <name type="scientific">Linum tenue</name>
    <dbReference type="NCBI Taxonomy" id="586396"/>
    <lineage>
        <taxon>Eukaryota</taxon>
        <taxon>Viridiplantae</taxon>
        <taxon>Streptophyta</taxon>
        <taxon>Embryophyta</taxon>
        <taxon>Tracheophyta</taxon>
        <taxon>Spermatophyta</taxon>
        <taxon>Magnoliopsida</taxon>
        <taxon>eudicotyledons</taxon>
        <taxon>Gunneridae</taxon>
        <taxon>Pentapetalae</taxon>
        <taxon>rosids</taxon>
        <taxon>fabids</taxon>
        <taxon>Malpighiales</taxon>
        <taxon>Linaceae</taxon>
        <taxon>Linum</taxon>
    </lineage>
</organism>
<gene>
    <name evidence="2" type="ORF">LITE_LOCUS14651</name>
</gene>
<proteinExistence type="predicted"/>
<evidence type="ECO:0000313" key="3">
    <source>
        <dbReference type="Proteomes" id="UP001154282"/>
    </source>
</evidence>
<feature type="compositionally biased region" description="Basic residues" evidence="1">
    <location>
        <begin position="186"/>
        <end position="200"/>
    </location>
</feature>
<feature type="compositionally biased region" description="Low complexity" evidence="1">
    <location>
        <begin position="145"/>
        <end position="154"/>
    </location>
</feature>
<comment type="caution">
    <text evidence="2">The sequence shown here is derived from an EMBL/GenBank/DDBJ whole genome shotgun (WGS) entry which is preliminary data.</text>
</comment>
<name>A0AAV0JMT5_9ROSI</name>